<organism evidence="2 3">
    <name type="scientific">Exobacillus caeni</name>
    <dbReference type="NCBI Taxonomy" id="2574798"/>
    <lineage>
        <taxon>Bacteria</taxon>
        <taxon>Bacillati</taxon>
        <taxon>Bacillota</taxon>
        <taxon>Bacilli</taxon>
        <taxon>Bacillales</taxon>
        <taxon>Guptibacillaceae</taxon>
        <taxon>Exobacillus</taxon>
    </lineage>
</organism>
<evidence type="ECO:0000313" key="2">
    <source>
        <dbReference type="EMBL" id="TLS36415.1"/>
    </source>
</evidence>
<evidence type="ECO:0000259" key="1">
    <source>
        <dbReference type="Pfam" id="PF00381"/>
    </source>
</evidence>
<feature type="domain" description="HPr" evidence="1">
    <location>
        <begin position="32"/>
        <end position="92"/>
    </location>
</feature>
<dbReference type="AlphaFoldDB" id="A0A5R9F9N8"/>
<keyword evidence="3" id="KW-1185">Reference proteome</keyword>
<dbReference type="InterPro" id="IPR000032">
    <property type="entry name" value="HPr-like"/>
</dbReference>
<gene>
    <name evidence="2" type="ORF">FCL54_15935</name>
</gene>
<accession>A0A5R9F9N8</accession>
<name>A0A5R9F9N8_9BACL</name>
<reference evidence="2 3" key="1">
    <citation type="submission" date="2019-04" db="EMBL/GenBank/DDBJ databases">
        <title>Bacillus caeni sp. nov., a bacterium isolated from mangrove sediment.</title>
        <authorList>
            <person name="Huang H."/>
            <person name="Mo K."/>
            <person name="Hu Y."/>
        </authorList>
    </citation>
    <scope>NUCLEOTIDE SEQUENCE [LARGE SCALE GENOMIC DNA]</scope>
    <source>
        <strain evidence="2 3">HB172195</strain>
    </source>
</reference>
<dbReference type="InterPro" id="IPR035895">
    <property type="entry name" value="HPr-like_sf"/>
</dbReference>
<dbReference type="SUPFAM" id="SSF55594">
    <property type="entry name" value="HPr-like"/>
    <property type="match status" value="1"/>
</dbReference>
<dbReference type="Pfam" id="PF00381">
    <property type="entry name" value="PTS-HPr"/>
    <property type="match status" value="1"/>
</dbReference>
<sequence>MCVQSVVMEGIEVDCKLKWSLTKKVNRAFLMALVETANLYESYIVLEMDKKRVNAKSLLSVGGLVGYRGIISIHATGRDCEQAINGIETLLEKFGALE</sequence>
<proteinExistence type="predicted"/>
<comment type="caution">
    <text evidence="2">The sequence shown here is derived from an EMBL/GenBank/DDBJ whole genome shotgun (WGS) entry which is preliminary data.</text>
</comment>
<evidence type="ECO:0000313" key="3">
    <source>
        <dbReference type="Proteomes" id="UP000308230"/>
    </source>
</evidence>
<protein>
    <submittedName>
        <fullName evidence="2">HPr family phosphocarrier protein</fullName>
    </submittedName>
</protein>
<dbReference type="Proteomes" id="UP000308230">
    <property type="component" value="Unassembled WGS sequence"/>
</dbReference>
<dbReference type="EMBL" id="SWLG01000011">
    <property type="protein sequence ID" value="TLS36415.1"/>
    <property type="molecule type" value="Genomic_DNA"/>
</dbReference>
<dbReference type="Gene3D" id="3.30.1340.10">
    <property type="entry name" value="HPr-like"/>
    <property type="match status" value="1"/>
</dbReference>